<evidence type="ECO:0000256" key="1">
    <source>
        <dbReference type="SAM" id="SignalP"/>
    </source>
</evidence>
<comment type="caution">
    <text evidence="2">The sequence shown here is derived from an EMBL/GenBank/DDBJ whole genome shotgun (WGS) entry which is preliminary data.</text>
</comment>
<dbReference type="STRING" id="97359.A0A550CT28"/>
<sequence length="145" mass="16115">MICGYSAILSLPMLVGAQVLGYGSPASAGMIDGVLEDDILHVPHDRPRAHHNRTLDDLVLNDFTRPLGINSTFYDRGNVEKPPSYDRMVAEEYQIEVLGDSEPQRPQPLRGTTILQPESVDLIFYNFSTAFSEDVHGVVQTARRC</sequence>
<evidence type="ECO:0000313" key="2">
    <source>
        <dbReference type="EMBL" id="TRM67944.1"/>
    </source>
</evidence>
<dbReference type="AlphaFoldDB" id="A0A550CT28"/>
<accession>A0A550CT28</accession>
<dbReference type="Proteomes" id="UP000320762">
    <property type="component" value="Unassembled WGS sequence"/>
</dbReference>
<feature type="signal peptide" evidence="1">
    <location>
        <begin position="1"/>
        <end position="17"/>
    </location>
</feature>
<gene>
    <name evidence="2" type="ORF">BD626DRAFT_564827</name>
</gene>
<name>A0A550CT28_9AGAR</name>
<organism evidence="2 3">
    <name type="scientific">Schizophyllum amplum</name>
    <dbReference type="NCBI Taxonomy" id="97359"/>
    <lineage>
        <taxon>Eukaryota</taxon>
        <taxon>Fungi</taxon>
        <taxon>Dikarya</taxon>
        <taxon>Basidiomycota</taxon>
        <taxon>Agaricomycotina</taxon>
        <taxon>Agaricomycetes</taxon>
        <taxon>Agaricomycetidae</taxon>
        <taxon>Agaricales</taxon>
        <taxon>Schizophyllaceae</taxon>
        <taxon>Schizophyllum</taxon>
    </lineage>
</organism>
<protein>
    <submittedName>
        <fullName evidence="2">Uncharacterized protein</fullName>
    </submittedName>
</protein>
<dbReference type="EMBL" id="VDMD01000002">
    <property type="protein sequence ID" value="TRM67944.1"/>
    <property type="molecule type" value="Genomic_DNA"/>
</dbReference>
<keyword evidence="3" id="KW-1185">Reference proteome</keyword>
<proteinExistence type="predicted"/>
<dbReference type="OrthoDB" id="428260at2759"/>
<keyword evidence="1" id="KW-0732">Signal</keyword>
<evidence type="ECO:0000313" key="3">
    <source>
        <dbReference type="Proteomes" id="UP000320762"/>
    </source>
</evidence>
<reference evidence="2 3" key="1">
    <citation type="journal article" date="2019" name="New Phytol.">
        <title>Comparative genomics reveals unique wood-decay strategies and fruiting body development in the Schizophyllaceae.</title>
        <authorList>
            <person name="Almasi E."/>
            <person name="Sahu N."/>
            <person name="Krizsan K."/>
            <person name="Balint B."/>
            <person name="Kovacs G.M."/>
            <person name="Kiss B."/>
            <person name="Cseklye J."/>
            <person name="Drula E."/>
            <person name="Henrissat B."/>
            <person name="Nagy I."/>
            <person name="Chovatia M."/>
            <person name="Adam C."/>
            <person name="LaButti K."/>
            <person name="Lipzen A."/>
            <person name="Riley R."/>
            <person name="Grigoriev I.V."/>
            <person name="Nagy L.G."/>
        </authorList>
    </citation>
    <scope>NUCLEOTIDE SEQUENCE [LARGE SCALE GENOMIC DNA]</scope>
    <source>
        <strain evidence="2 3">NL-1724</strain>
    </source>
</reference>
<feature type="chain" id="PRO_5021882845" evidence="1">
    <location>
        <begin position="18"/>
        <end position="145"/>
    </location>
</feature>